<evidence type="ECO:0000313" key="5">
    <source>
        <dbReference type="Proteomes" id="UP000051086"/>
    </source>
</evidence>
<sequence>MVYIVGWGHTKFGRLSDQSLEQLIVEAGREALADAGIPAAEVDGMWLGHFNAGMVDDGFASSLMMSIDPDLRFKPAVRVENACATGSAAIHAARQAILAGECKVALVVGAEMMTHLPGPEVTQALGRAAYQRTEAGISFPGVFAEFAKAYFAEYGDQSMALAQIAAKNHGNSVNNPLAQLQKPLDLEFCATESDRNPMIAAPLKKTDCSLVSDGAAAVVLVAEDLLGDVQKAVKIRSVAHVNDLLPMAGRDLVGFEGPSRAMALAYERAGITVNDMDVAEVHDCFTIAELLIYEAMGLAPRGQGASLLRDGVVQAGGRLPVNLSGGLKAKGHPIGATGVSMHTMVARQVTGQADGMQHPDANMGLVFNMGGAAVAAHVSILEVAKT</sequence>
<dbReference type="InterPro" id="IPR020616">
    <property type="entry name" value="Thiolase_N"/>
</dbReference>
<dbReference type="InterPro" id="IPR002155">
    <property type="entry name" value="Thiolase"/>
</dbReference>
<reference evidence="3 5" key="1">
    <citation type="submission" date="2015-09" db="EMBL/GenBank/DDBJ databases">
        <authorList>
            <person name="Rodrigo-Torres L."/>
            <person name="Arahal D.R."/>
        </authorList>
    </citation>
    <scope>NUCLEOTIDE SEQUENCE [LARGE SCALE GENOMIC DNA]</scope>
    <source>
        <strain evidence="3 5">CECT 5118</strain>
    </source>
</reference>
<name>A0A0P1FMV8_9RHOB</name>
<proteinExistence type="predicted"/>
<dbReference type="EMBL" id="CYSC01000035">
    <property type="protein sequence ID" value="CUH73111.1"/>
    <property type="molecule type" value="Genomic_DNA"/>
</dbReference>
<evidence type="ECO:0000313" key="3">
    <source>
        <dbReference type="EMBL" id="CUH69708.1"/>
    </source>
</evidence>
<dbReference type="Pfam" id="PF00108">
    <property type="entry name" value="Thiolase_N"/>
    <property type="match status" value="1"/>
</dbReference>
<dbReference type="NCBIfam" id="NF005704">
    <property type="entry name" value="PRK07516.1"/>
    <property type="match status" value="1"/>
</dbReference>
<evidence type="ECO:0000313" key="6">
    <source>
        <dbReference type="Proteomes" id="UP000051887"/>
    </source>
</evidence>
<dbReference type="InterPro" id="IPR055140">
    <property type="entry name" value="Thiolase_C_2"/>
</dbReference>
<keyword evidence="5" id="KW-1185">Reference proteome</keyword>
<dbReference type="CDD" id="cd00829">
    <property type="entry name" value="SCP-x_thiolase"/>
    <property type="match status" value="1"/>
</dbReference>
<dbReference type="InterPro" id="IPR016039">
    <property type="entry name" value="Thiolase-like"/>
</dbReference>
<evidence type="ECO:0000259" key="2">
    <source>
        <dbReference type="Pfam" id="PF22691"/>
    </source>
</evidence>
<dbReference type="PANTHER" id="PTHR42870:SF6">
    <property type="entry name" value="ACETYL-COA C-ACYLTRANSFERASE"/>
    <property type="match status" value="1"/>
</dbReference>
<dbReference type="SUPFAM" id="SSF53901">
    <property type="entry name" value="Thiolase-like"/>
    <property type="match status" value="1"/>
</dbReference>
<keyword evidence="4" id="KW-0012">Acyltransferase</keyword>
<dbReference type="Proteomes" id="UP000051086">
    <property type="component" value="Unassembled WGS sequence"/>
</dbReference>
<dbReference type="Proteomes" id="UP000051887">
    <property type="component" value="Unassembled WGS sequence"/>
</dbReference>
<dbReference type="PANTHER" id="PTHR42870">
    <property type="entry name" value="ACETYL-COA C-ACETYLTRANSFERASE"/>
    <property type="match status" value="1"/>
</dbReference>
<accession>A0A0P1FMV8</accession>
<dbReference type="Gene3D" id="3.40.47.10">
    <property type="match status" value="1"/>
</dbReference>
<dbReference type="PIRSF" id="PIRSF000429">
    <property type="entry name" value="Ac-CoA_Ac_transf"/>
    <property type="match status" value="1"/>
</dbReference>
<reference evidence="4 6" key="2">
    <citation type="submission" date="2015-09" db="EMBL/GenBank/DDBJ databases">
        <authorList>
            <consortium name="Swine Surveillance"/>
        </authorList>
    </citation>
    <scope>NUCLEOTIDE SEQUENCE [LARGE SCALE GENOMIC DNA]</scope>
    <source>
        <strain evidence="4 6">5120</strain>
    </source>
</reference>
<evidence type="ECO:0000259" key="1">
    <source>
        <dbReference type="Pfam" id="PF00108"/>
    </source>
</evidence>
<evidence type="ECO:0000313" key="4">
    <source>
        <dbReference type="EMBL" id="CUH73111.1"/>
    </source>
</evidence>
<organism evidence="4 6">
    <name type="scientific">Thalassovita autumnalis</name>
    <dbReference type="NCBI Taxonomy" id="2072972"/>
    <lineage>
        <taxon>Bacteria</taxon>
        <taxon>Pseudomonadati</taxon>
        <taxon>Pseudomonadota</taxon>
        <taxon>Alphaproteobacteria</taxon>
        <taxon>Rhodobacterales</taxon>
        <taxon>Roseobacteraceae</taxon>
        <taxon>Thalassovita</taxon>
    </lineage>
</organism>
<feature type="domain" description="Thiolase N-terminal" evidence="1">
    <location>
        <begin position="2"/>
        <end position="224"/>
    </location>
</feature>
<dbReference type="RefSeq" id="WP_058244265.1">
    <property type="nucleotide sequence ID" value="NZ_CYSB01000040.1"/>
</dbReference>
<dbReference type="Pfam" id="PF22691">
    <property type="entry name" value="Thiolase_C_1"/>
    <property type="match status" value="1"/>
</dbReference>
<feature type="domain" description="Thiolase C-terminal" evidence="2">
    <location>
        <begin position="250"/>
        <end position="382"/>
    </location>
</feature>
<dbReference type="GO" id="GO:0003988">
    <property type="term" value="F:acetyl-CoA C-acyltransferase activity"/>
    <property type="evidence" value="ECO:0007669"/>
    <property type="project" value="UniProtKB-EC"/>
</dbReference>
<dbReference type="OrthoDB" id="9790314at2"/>
<protein>
    <submittedName>
        <fullName evidence="4">3-ketoacyl-CoA thiolase</fullName>
        <ecNumber evidence="4">2.3.1.16</ecNumber>
    </submittedName>
</protein>
<dbReference type="EMBL" id="CYSB01000040">
    <property type="protein sequence ID" value="CUH69708.1"/>
    <property type="molecule type" value="Genomic_DNA"/>
</dbReference>
<dbReference type="EC" id="2.3.1.16" evidence="4"/>
<dbReference type="AlphaFoldDB" id="A0A0P1FMV8"/>
<gene>
    <name evidence="4" type="primary">fadA_2</name>
    <name evidence="3" type="synonym">fadA_4</name>
    <name evidence="3" type="ORF">TL5118_03678</name>
    <name evidence="4" type="ORF">TL5120_02918</name>
</gene>
<keyword evidence="4" id="KW-0808">Transferase</keyword>